<dbReference type="EMBL" id="SOHQ01000007">
    <property type="protein sequence ID" value="TFD81681.1"/>
    <property type="molecule type" value="Genomic_DNA"/>
</dbReference>
<name>A0A4Y8KS64_9MICO</name>
<feature type="binding site" evidence="4">
    <location>
        <position position="275"/>
    </location>
    <ligand>
        <name>1D-myo-inositol 2-(L-cysteinylamino)-2-deoxy-alpha-D-glucopyranoside</name>
        <dbReference type="ChEBI" id="CHEBI:58887"/>
    </ligand>
</feature>
<feature type="binding site" evidence="4">
    <location>
        <begin position="91"/>
        <end position="93"/>
    </location>
    <ligand>
        <name>acetyl-CoA</name>
        <dbReference type="ChEBI" id="CHEBI:57288"/>
        <label>1</label>
    </ligand>
</feature>
<comment type="catalytic activity">
    <reaction evidence="4">
        <text>1D-myo-inositol 2-(L-cysteinylamino)-2-deoxy-alpha-D-glucopyranoside + acetyl-CoA = mycothiol + CoA + H(+)</text>
        <dbReference type="Rhea" id="RHEA:26172"/>
        <dbReference type="ChEBI" id="CHEBI:15378"/>
        <dbReference type="ChEBI" id="CHEBI:16768"/>
        <dbReference type="ChEBI" id="CHEBI:57287"/>
        <dbReference type="ChEBI" id="CHEBI:57288"/>
        <dbReference type="ChEBI" id="CHEBI:58887"/>
        <dbReference type="EC" id="2.3.1.189"/>
    </reaction>
</comment>
<comment type="caution">
    <text evidence="5">The sequence shown here is derived from an EMBL/GenBank/DDBJ whole genome shotgun (WGS) entry which is preliminary data.</text>
</comment>
<dbReference type="GO" id="GO:0010125">
    <property type="term" value="P:mycothiol biosynthetic process"/>
    <property type="evidence" value="ECO:0007669"/>
    <property type="project" value="UniProtKB-UniRule"/>
</dbReference>
<feature type="binding site" evidence="4">
    <location>
        <position position="230"/>
    </location>
    <ligand>
        <name>1D-myo-inositol 2-(L-cysteinylamino)-2-deoxy-alpha-D-glucopyranoside</name>
        <dbReference type="ChEBI" id="CHEBI:58887"/>
    </ligand>
</feature>
<keyword evidence="2 4" id="KW-0677">Repeat</keyword>
<evidence type="ECO:0000313" key="5">
    <source>
        <dbReference type="EMBL" id="TFD81681.1"/>
    </source>
</evidence>
<comment type="function">
    <text evidence="4">Catalyzes the transfer of acetyl from acetyl-CoA to desacetylmycothiol (Cys-GlcN-Ins) to form mycothiol.</text>
</comment>
<gene>
    <name evidence="4 5" type="primary">mshD</name>
    <name evidence="5" type="ORF">E3T53_01355</name>
</gene>
<comment type="similarity">
    <text evidence="4">Belongs to the acetyltransferase family. MshD subfamily.</text>
</comment>
<keyword evidence="6" id="KW-1185">Reference proteome</keyword>
<evidence type="ECO:0000313" key="6">
    <source>
        <dbReference type="Proteomes" id="UP000298218"/>
    </source>
</evidence>
<protein>
    <recommendedName>
        <fullName evidence="4">Mycothiol acetyltransferase</fullName>
        <shortName evidence="4">MSH acetyltransferase</shortName>
        <ecNumber evidence="4">2.3.1.189</ecNumber>
    </recommendedName>
    <alternativeName>
        <fullName evidence="4">Mycothiol synthase</fullName>
    </alternativeName>
</protein>
<reference evidence="5 6" key="1">
    <citation type="submission" date="2019-03" db="EMBL/GenBank/DDBJ databases">
        <title>Genomics of glacier-inhabiting Cryobacterium strains.</title>
        <authorList>
            <person name="Liu Q."/>
            <person name="Xin Y.-H."/>
        </authorList>
    </citation>
    <scope>NUCLEOTIDE SEQUENCE [LARGE SCALE GENOMIC DNA]</scope>
    <source>
        <strain evidence="5 6">CGMCC 1.4292</strain>
    </source>
</reference>
<evidence type="ECO:0000256" key="2">
    <source>
        <dbReference type="ARBA" id="ARBA00022737"/>
    </source>
</evidence>
<dbReference type="Gene3D" id="3.40.630.30">
    <property type="match status" value="1"/>
</dbReference>
<keyword evidence="1 4" id="KW-0808">Transferase</keyword>
<dbReference type="HAMAP" id="MF_01698">
    <property type="entry name" value="MshD"/>
    <property type="match status" value="1"/>
</dbReference>
<sequence>MNAYPTPFETDPVTLVSIEASDTAGLAAFEAVAVAALDNDGYEPFNEQTMFDVRAGKRTGYVVSTGSTSEMGATSGQVVGAAVEGAGEVDLVVAPAVRRRGYGRAALATVLQYVDGEVTAWSHGDHPGARGLAAHFHFEKVRTLLELRMPLGPQPQHPLPEKFVIDTFRPETDAADWVALNAHIFAAHPEQGGVTVADLTDRQAEHWFEAEDFLIARDRGGRMVGYNWLKVEGDVGEIYVLGVHPGTAGAGLGRALMLAGLKRLSARGCTTASLYVEADSVGPVHLYRSLGFSEHTVDVQYRRLPV</sequence>
<dbReference type="GO" id="GO:0035447">
    <property type="term" value="F:mycothiol synthase activity"/>
    <property type="evidence" value="ECO:0007669"/>
    <property type="project" value="UniProtKB-UniRule"/>
</dbReference>
<feature type="binding site" evidence="4">
    <location>
        <begin position="248"/>
        <end position="254"/>
    </location>
    <ligand>
        <name>acetyl-CoA</name>
        <dbReference type="ChEBI" id="CHEBI:57288"/>
        <label>2</label>
    </ligand>
</feature>
<dbReference type="PROSITE" id="PS51186">
    <property type="entry name" value="GNAT"/>
    <property type="match status" value="2"/>
</dbReference>
<proteinExistence type="inferred from homology"/>
<organism evidence="5 6">
    <name type="scientific">Cryobacterium psychrophilum</name>
    <dbReference type="NCBI Taxonomy" id="41988"/>
    <lineage>
        <taxon>Bacteria</taxon>
        <taxon>Bacillati</taxon>
        <taxon>Actinomycetota</taxon>
        <taxon>Actinomycetes</taxon>
        <taxon>Micrococcales</taxon>
        <taxon>Microbacteriaceae</taxon>
        <taxon>Cryobacterium</taxon>
    </lineage>
</organism>
<evidence type="ECO:0000256" key="1">
    <source>
        <dbReference type="ARBA" id="ARBA00022679"/>
    </source>
</evidence>
<keyword evidence="3 4" id="KW-0012">Acyltransferase</keyword>
<dbReference type="InterPro" id="IPR016181">
    <property type="entry name" value="Acyl_CoA_acyltransferase"/>
</dbReference>
<dbReference type="InterPro" id="IPR017813">
    <property type="entry name" value="Mycothiol_AcTrfase"/>
</dbReference>
<dbReference type="InterPro" id="IPR000182">
    <property type="entry name" value="GNAT_dom"/>
</dbReference>
<accession>A0A4Y8KS64</accession>
<feature type="binding site" evidence="4">
    <location>
        <position position="47"/>
    </location>
    <ligand>
        <name>1D-myo-inositol 2-(L-cysteinylamino)-2-deoxy-alpha-D-glucopyranoside</name>
        <dbReference type="ChEBI" id="CHEBI:58887"/>
    </ligand>
</feature>
<feature type="binding site" evidence="4">
    <location>
        <position position="190"/>
    </location>
    <ligand>
        <name>1D-myo-inositol 2-(L-cysteinylamino)-2-deoxy-alpha-D-glucopyranoside</name>
        <dbReference type="ChEBI" id="CHEBI:58887"/>
    </ligand>
</feature>
<evidence type="ECO:0000256" key="4">
    <source>
        <dbReference type="HAMAP-Rule" id="MF_01698"/>
    </source>
</evidence>
<evidence type="ECO:0000256" key="3">
    <source>
        <dbReference type="ARBA" id="ARBA00023315"/>
    </source>
</evidence>
<dbReference type="AlphaFoldDB" id="A0A4Y8KS64"/>
<dbReference type="EC" id="2.3.1.189" evidence="4"/>
<dbReference type="SUPFAM" id="SSF55729">
    <property type="entry name" value="Acyl-CoA N-acyltransferases (Nat)"/>
    <property type="match status" value="2"/>
</dbReference>
<dbReference type="Proteomes" id="UP000298218">
    <property type="component" value="Unassembled WGS sequence"/>
</dbReference>
<feature type="binding site" evidence="4">
    <location>
        <begin position="241"/>
        <end position="243"/>
    </location>
    <ligand>
        <name>acetyl-CoA</name>
        <dbReference type="ChEBI" id="CHEBI:57288"/>
        <label>2</label>
    </ligand>
</feature>
<dbReference type="PIRSF" id="PIRSF021524">
    <property type="entry name" value="MSH_acetyltransferase"/>
    <property type="match status" value="1"/>
</dbReference>
<dbReference type="CDD" id="cd04301">
    <property type="entry name" value="NAT_SF"/>
    <property type="match status" value="2"/>
</dbReference>
<dbReference type="PANTHER" id="PTHR43877">
    <property type="entry name" value="AMINOALKYLPHOSPHONATE N-ACETYLTRANSFERASE-RELATED-RELATED"/>
    <property type="match status" value="1"/>
</dbReference>
<dbReference type="RefSeq" id="WP_134172486.1">
    <property type="nucleotide sequence ID" value="NZ_SODI01000001.1"/>
</dbReference>
<comment type="caution">
    <text evidence="4">Lacks conserved residue(s) required for the propagation of feature annotation.</text>
</comment>
<dbReference type="InterPro" id="IPR050832">
    <property type="entry name" value="Bact_Acetyltransf"/>
</dbReference>
<dbReference type="Pfam" id="PF00583">
    <property type="entry name" value="Acetyltransf_1"/>
    <property type="match status" value="2"/>
</dbReference>
<comment type="subunit">
    <text evidence="4">Monomer.</text>
</comment>
<dbReference type="OrthoDB" id="3208058at2"/>
<dbReference type="NCBIfam" id="TIGR03448">
    <property type="entry name" value="mycothiol_MshD"/>
    <property type="match status" value="1"/>
</dbReference>
<feature type="binding site" evidence="4">
    <location>
        <position position="237"/>
    </location>
    <ligand>
        <name>1D-myo-inositol 2-(L-cysteinylamino)-2-deoxy-alpha-D-glucopyranoside</name>
        <dbReference type="ChEBI" id="CHEBI:58887"/>
    </ligand>
</feature>